<evidence type="ECO:0000313" key="2">
    <source>
        <dbReference type="Proteomes" id="UP000472755"/>
    </source>
</evidence>
<name>A0A6L6LYS5_9FIRM</name>
<dbReference type="EMBL" id="WMZU01000045">
    <property type="protein sequence ID" value="MTS29014.1"/>
    <property type="molecule type" value="Genomic_DNA"/>
</dbReference>
<dbReference type="AlphaFoldDB" id="A0A6L6LYS5"/>
<organism evidence="1 2">
    <name type="scientific">Ruthenibacterium lactatiformans</name>
    <dbReference type="NCBI Taxonomy" id="1550024"/>
    <lineage>
        <taxon>Bacteria</taxon>
        <taxon>Bacillati</taxon>
        <taxon>Bacillota</taxon>
        <taxon>Clostridia</taxon>
        <taxon>Eubacteriales</taxon>
        <taxon>Oscillospiraceae</taxon>
        <taxon>Ruthenibacterium</taxon>
    </lineage>
</organism>
<evidence type="ECO:0000313" key="1">
    <source>
        <dbReference type="EMBL" id="MTS29014.1"/>
    </source>
</evidence>
<sequence>MLLSLCHAKTPLVLRPHTGPHSQNKTDGPHQTARVSTKKNSAARVFENQNNGCMRLGQALVPVHYSKRKPPRQIFGFKPPFFYTIGNILRRFFLFCHPVQTLRARFATAADIACFPLCKP</sequence>
<protein>
    <submittedName>
        <fullName evidence="1">Uncharacterized protein</fullName>
    </submittedName>
</protein>
<proteinExistence type="predicted"/>
<accession>A0A6L6LYS5</accession>
<reference evidence="1 2" key="1">
    <citation type="journal article" date="2019" name="Nat. Med.">
        <title>A library of human gut bacterial isolates paired with longitudinal multiomics data enables mechanistic microbiome research.</title>
        <authorList>
            <person name="Poyet M."/>
            <person name="Groussin M."/>
            <person name="Gibbons S.M."/>
            <person name="Avila-Pacheco J."/>
            <person name="Jiang X."/>
            <person name="Kearney S.M."/>
            <person name="Perrotta A.R."/>
            <person name="Berdy B."/>
            <person name="Zhao S."/>
            <person name="Lieberman T.D."/>
            <person name="Swanson P.K."/>
            <person name="Smith M."/>
            <person name="Roesemann S."/>
            <person name="Alexander J.E."/>
            <person name="Rich S.A."/>
            <person name="Livny J."/>
            <person name="Vlamakis H."/>
            <person name="Clish C."/>
            <person name="Bullock K."/>
            <person name="Deik A."/>
            <person name="Scott J."/>
            <person name="Pierce K.A."/>
            <person name="Xavier R.J."/>
            <person name="Alm E.J."/>
        </authorList>
    </citation>
    <scope>NUCLEOTIDE SEQUENCE [LARGE SCALE GENOMIC DNA]</scope>
    <source>
        <strain evidence="1 2">BIOML-A4</strain>
    </source>
</reference>
<dbReference type="Proteomes" id="UP000472755">
    <property type="component" value="Unassembled WGS sequence"/>
</dbReference>
<comment type="caution">
    <text evidence="1">The sequence shown here is derived from an EMBL/GenBank/DDBJ whole genome shotgun (WGS) entry which is preliminary data.</text>
</comment>
<gene>
    <name evidence="1" type="ORF">GMD59_17245</name>
</gene>